<proteinExistence type="predicted"/>
<evidence type="ECO:0000313" key="2">
    <source>
        <dbReference type="EMBL" id="GFH48766.1"/>
    </source>
</evidence>
<dbReference type="EMBL" id="BLLK01000029">
    <property type="protein sequence ID" value="GFH48766.1"/>
    <property type="molecule type" value="Genomic_DNA"/>
</dbReference>
<evidence type="ECO:0000256" key="1">
    <source>
        <dbReference type="SAM" id="MobiDB-lite"/>
    </source>
</evidence>
<name>A0AAD3H3C0_9STRA</name>
<organism evidence="2 3">
    <name type="scientific">Chaetoceros tenuissimus</name>
    <dbReference type="NCBI Taxonomy" id="426638"/>
    <lineage>
        <taxon>Eukaryota</taxon>
        <taxon>Sar</taxon>
        <taxon>Stramenopiles</taxon>
        <taxon>Ochrophyta</taxon>
        <taxon>Bacillariophyta</taxon>
        <taxon>Coscinodiscophyceae</taxon>
        <taxon>Chaetocerotophycidae</taxon>
        <taxon>Chaetocerotales</taxon>
        <taxon>Chaetocerotaceae</taxon>
        <taxon>Chaetoceros</taxon>
    </lineage>
</organism>
<protein>
    <submittedName>
        <fullName evidence="2">Uncharacterized protein</fullName>
    </submittedName>
</protein>
<feature type="region of interest" description="Disordered" evidence="1">
    <location>
        <begin position="53"/>
        <end position="119"/>
    </location>
</feature>
<accession>A0AAD3H3C0</accession>
<sequence length="132" mass="14938">MKRQEDTKDPDSSQKSKKQKNESDILEQKSAFEEDKATIEMLIQASSNNEIHINERIECNDEESDVGSDRDGSKTMNREEQVQIDEQNGATSSADENSDIDSEHWLRAPTENKGPRIGNEFQAILPSIAKKE</sequence>
<dbReference type="Proteomes" id="UP001054902">
    <property type="component" value="Unassembled WGS sequence"/>
</dbReference>
<keyword evidence="3" id="KW-1185">Reference proteome</keyword>
<evidence type="ECO:0000313" key="3">
    <source>
        <dbReference type="Proteomes" id="UP001054902"/>
    </source>
</evidence>
<comment type="caution">
    <text evidence="2">The sequence shown here is derived from an EMBL/GenBank/DDBJ whole genome shotgun (WGS) entry which is preliminary data.</text>
</comment>
<feature type="compositionally biased region" description="Basic and acidic residues" evidence="1">
    <location>
        <begin position="67"/>
        <end position="81"/>
    </location>
</feature>
<feature type="compositionally biased region" description="Polar residues" evidence="1">
    <location>
        <begin position="84"/>
        <end position="95"/>
    </location>
</feature>
<reference evidence="2 3" key="1">
    <citation type="journal article" date="2021" name="Sci. Rep.">
        <title>The genome of the diatom Chaetoceros tenuissimus carries an ancient integrated fragment of an extant virus.</title>
        <authorList>
            <person name="Hongo Y."/>
            <person name="Kimura K."/>
            <person name="Takaki Y."/>
            <person name="Yoshida Y."/>
            <person name="Baba S."/>
            <person name="Kobayashi G."/>
            <person name="Nagasaki K."/>
            <person name="Hano T."/>
            <person name="Tomaru Y."/>
        </authorList>
    </citation>
    <scope>NUCLEOTIDE SEQUENCE [LARGE SCALE GENOMIC DNA]</scope>
    <source>
        <strain evidence="2 3">NIES-3715</strain>
    </source>
</reference>
<dbReference type="AlphaFoldDB" id="A0AAD3H3C0"/>
<feature type="region of interest" description="Disordered" evidence="1">
    <location>
        <begin position="1"/>
        <end position="33"/>
    </location>
</feature>
<gene>
    <name evidence="2" type="ORF">CTEN210_05242</name>
</gene>